<organism evidence="2 3">
    <name type="scientific">Halorubrum cibi</name>
    <dbReference type="NCBI Taxonomy" id="413815"/>
    <lineage>
        <taxon>Archaea</taxon>
        <taxon>Methanobacteriati</taxon>
        <taxon>Methanobacteriota</taxon>
        <taxon>Stenosarchaea group</taxon>
        <taxon>Halobacteria</taxon>
        <taxon>Halobacteriales</taxon>
        <taxon>Haloferacaceae</taxon>
        <taxon>Halorubrum</taxon>
    </lineage>
</organism>
<feature type="domain" description="DUF7511" evidence="1">
    <location>
        <begin position="14"/>
        <end position="58"/>
    </location>
</feature>
<protein>
    <recommendedName>
        <fullName evidence="1">DUF7511 domain-containing protein</fullName>
    </recommendedName>
</protein>
<reference evidence="2 3" key="1">
    <citation type="submission" date="2017-05" db="EMBL/GenBank/DDBJ databases">
        <authorList>
            <person name="Varghese N."/>
            <person name="Submissions S."/>
        </authorList>
    </citation>
    <scope>NUCLEOTIDE SEQUENCE [LARGE SCALE GENOMIC DNA]</scope>
    <source>
        <strain evidence="2 3">DSM 19504</strain>
    </source>
</reference>
<accession>A0A521C3S5</accession>
<dbReference type="Pfam" id="PF24351">
    <property type="entry name" value="DUF7511"/>
    <property type="match status" value="1"/>
</dbReference>
<keyword evidence="3" id="KW-1185">Reference proteome</keyword>
<dbReference type="InterPro" id="IPR055933">
    <property type="entry name" value="DUF7511"/>
</dbReference>
<dbReference type="RefSeq" id="WP_185955697.1">
    <property type="nucleotide sequence ID" value="NZ_FXTD01000003.1"/>
</dbReference>
<dbReference type="OrthoDB" id="186853at2157"/>
<dbReference type="AlphaFoldDB" id="A0A521C3S5"/>
<gene>
    <name evidence="2" type="ORF">SAMN06264867_103294</name>
</gene>
<dbReference type="Proteomes" id="UP000319712">
    <property type="component" value="Unassembled WGS sequence"/>
</dbReference>
<evidence type="ECO:0000259" key="1">
    <source>
        <dbReference type="Pfam" id="PF24351"/>
    </source>
</evidence>
<proteinExistence type="predicted"/>
<name>A0A521C3S5_9EURY</name>
<evidence type="ECO:0000313" key="2">
    <source>
        <dbReference type="EMBL" id="SMO54127.1"/>
    </source>
</evidence>
<dbReference type="EMBL" id="FXTD01000003">
    <property type="protein sequence ID" value="SMO54127.1"/>
    <property type="molecule type" value="Genomic_DNA"/>
</dbReference>
<sequence>MRTTEDSHGTGNAIEATMVRYDDRPEERTLYLTPTGEKRTTEWMCASRGGYVSLGLCR</sequence>
<evidence type="ECO:0000313" key="3">
    <source>
        <dbReference type="Proteomes" id="UP000319712"/>
    </source>
</evidence>